<dbReference type="GO" id="GO:0045271">
    <property type="term" value="C:respiratory chain complex I"/>
    <property type="evidence" value="ECO:0007669"/>
    <property type="project" value="TreeGrafter"/>
</dbReference>
<dbReference type="GO" id="GO:0050136">
    <property type="term" value="F:NADH dehydrogenase (quinone) (non-electrogenic) activity"/>
    <property type="evidence" value="ECO:0007669"/>
    <property type="project" value="UniProtKB-UniRule"/>
</dbReference>
<comment type="similarity">
    <text evidence="3">In the central section; belongs to the complex I 30 kDa subunit family.</text>
</comment>
<keyword evidence="12 13" id="KW-0004">4Fe-4S</keyword>
<organism evidence="15 16">
    <name type="scientific">Dissulfuribacter thermophilus</name>
    <dbReference type="NCBI Taxonomy" id="1156395"/>
    <lineage>
        <taxon>Bacteria</taxon>
        <taxon>Pseudomonadati</taxon>
        <taxon>Thermodesulfobacteriota</taxon>
        <taxon>Dissulfuribacteria</taxon>
        <taxon>Dissulfuribacterales</taxon>
        <taxon>Dissulfuribacteraceae</taxon>
        <taxon>Dissulfuribacter</taxon>
    </lineage>
</organism>
<dbReference type="GO" id="GO:0015990">
    <property type="term" value="P:electron transport coupled proton transport"/>
    <property type="evidence" value="ECO:0007669"/>
    <property type="project" value="TreeGrafter"/>
</dbReference>
<evidence type="ECO:0000256" key="5">
    <source>
        <dbReference type="ARBA" id="ARBA00010019"/>
    </source>
</evidence>
<dbReference type="PANTHER" id="PTHR11995:SF14">
    <property type="entry name" value="NADH DEHYDROGENASE [UBIQUINONE] IRON-SULFUR PROTEIN 7, MITOCHONDRIAL"/>
    <property type="match status" value="1"/>
</dbReference>
<dbReference type="NCBIfam" id="NF005012">
    <property type="entry name" value="PRK06411.1"/>
    <property type="match status" value="1"/>
</dbReference>
<dbReference type="Pfam" id="PF01058">
    <property type="entry name" value="Oxidored_q6"/>
    <property type="match status" value="1"/>
</dbReference>
<dbReference type="OrthoDB" id="9786737at2"/>
<comment type="function">
    <text evidence="12">NDH-1 shuttles electrons from NADH, via FMN and iron-sulfur (Fe-S) centers, to quinones in the respiratory chain. The immediate electron acceptor for the enzyme in this species is believed to be ubiquinone. Couples the redox reaction to proton translocation (for every two electrons transferred, four hydrogen ions are translocated across the cytoplasmic membrane), and thus conserves the redox energy in a proton gradient.</text>
</comment>
<keyword evidence="12" id="KW-0472">Membrane</keyword>
<evidence type="ECO:0000313" key="15">
    <source>
        <dbReference type="EMBL" id="OCC14621.1"/>
    </source>
</evidence>
<feature type="binding site" evidence="12">
    <location>
        <position position="103"/>
    </location>
    <ligand>
        <name>[4Fe-4S] cluster</name>
        <dbReference type="ChEBI" id="CHEBI:49883"/>
    </ligand>
</feature>
<comment type="subunit">
    <text evidence="12">NDH-1 is composed of 14 different subunits. Subunits NuoB, C, D, E, F, and G constitute the peripheral sector of the complex.</text>
</comment>
<dbReference type="EMBL" id="MAGO01000010">
    <property type="protein sequence ID" value="OCC14621.1"/>
    <property type="molecule type" value="Genomic_DNA"/>
</dbReference>
<evidence type="ECO:0000256" key="11">
    <source>
        <dbReference type="ARBA" id="ARBA00047712"/>
    </source>
</evidence>
<dbReference type="Gene3D" id="3.40.50.12280">
    <property type="match status" value="1"/>
</dbReference>
<dbReference type="HAMAP" id="MF_01356">
    <property type="entry name" value="NDH1_NuoB"/>
    <property type="match status" value="1"/>
</dbReference>
<dbReference type="GO" id="GO:0009060">
    <property type="term" value="P:aerobic respiration"/>
    <property type="evidence" value="ECO:0007669"/>
    <property type="project" value="TreeGrafter"/>
</dbReference>
<comment type="cofactor">
    <cofactor evidence="12">
        <name>[4Fe-4S] cluster</name>
        <dbReference type="ChEBI" id="CHEBI:49883"/>
    </cofactor>
    <text evidence="12">Binds 1 [4Fe-4S] cluster.</text>
</comment>
<dbReference type="Proteomes" id="UP000093080">
    <property type="component" value="Unassembled WGS sequence"/>
</dbReference>
<evidence type="ECO:0000256" key="4">
    <source>
        <dbReference type="ARBA" id="ARBA00009173"/>
    </source>
</evidence>
<dbReference type="PATRIC" id="fig|1156395.6.peg.1950"/>
<dbReference type="RefSeq" id="WP_067619533.1">
    <property type="nucleotide sequence ID" value="NZ_MAGO01000010.1"/>
</dbReference>
<dbReference type="FunFam" id="3.40.50.12280:FF:000002">
    <property type="entry name" value="NADH-quinone oxidoreductase subunit B"/>
    <property type="match status" value="1"/>
</dbReference>
<dbReference type="NCBIfam" id="TIGR01957">
    <property type="entry name" value="nuoB_fam"/>
    <property type="match status" value="1"/>
</dbReference>
<dbReference type="GO" id="GO:0051539">
    <property type="term" value="F:4 iron, 4 sulfur cluster binding"/>
    <property type="evidence" value="ECO:0007669"/>
    <property type="project" value="UniProtKB-KW"/>
</dbReference>
<comment type="subcellular location">
    <subcellularLocation>
        <location evidence="1">Cell inner membrane</location>
        <topology evidence="1">Peripheral membrane protein</topology>
        <orientation evidence="1">Cytoplasmic side</orientation>
    </subcellularLocation>
    <subcellularLocation>
        <location evidence="12">Cell membrane</location>
        <topology evidence="12">Peripheral membrane protein</topology>
        <orientation evidence="12">Cytoplasmic side</orientation>
    </subcellularLocation>
</comment>
<evidence type="ECO:0000256" key="8">
    <source>
        <dbReference type="ARBA" id="ARBA00022967"/>
    </source>
</evidence>
<proteinExistence type="inferred from homology"/>
<keyword evidence="12" id="KW-1003">Cell membrane</keyword>
<comment type="caution">
    <text evidence="15">The sequence shown here is derived from an EMBL/GenBank/DDBJ whole genome shotgun (WGS) entry which is preliminary data.</text>
</comment>
<dbReference type="EC" id="7.1.1.-" evidence="12"/>
<dbReference type="GO" id="GO:0005886">
    <property type="term" value="C:plasma membrane"/>
    <property type="evidence" value="ECO:0007669"/>
    <property type="project" value="UniProtKB-SubCell"/>
</dbReference>
<dbReference type="GO" id="GO:0005506">
    <property type="term" value="F:iron ion binding"/>
    <property type="evidence" value="ECO:0007669"/>
    <property type="project" value="UniProtKB-UniRule"/>
</dbReference>
<gene>
    <name evidence="12" type="primary">nuoB</name>
    <name evidence="15" type="ORF">DBT_1936</name>
</gene>
<keyword evidence="12 13" id="KW-0479">Metal-binding</keyword>
<evidence type="ECO:0000256" key="6">
    <source>
        <dbReference type="ARBA" id="ARBA00022448"/>
    </source>
</evidence>
<comment type="catalytic activity">
    <reaction evidence="11 12">
        <text>a quinone + NADH + 5 H(+)(in) = a quinol + NAD(+) + 4 H(+)(out)</text>
        <dbReference type="Rhea" id="RHEA:57888"/>
        <dbReference type="ChEBI" id="CHEBI:15378"/>
        <dbReference type="ChEBI" id="CHEBI:24646"/>
        <dbReference type="ChEBI" id="CHEBI:57540"/>
        <dbReference type="ChEBI" id="CHEBI:57945"/>
        <dbReference type="ChEBI" id="CHEBI:132124"/>
    </reaction>
</comment>
<accession>A0A1B9F4F5</accession>
<evidence type="ECO:0000256" key="10">
    <source>
        <dbReference type="ARBA" id="ARBA00025957"/>
    </source>
</evidence>
<evidence type="ECO:0000313" key="16">
    <source>
        <dbReference type="Proteomes" id="UP000093080"/>
    </source>
</evidence>
<name>A0A1B9F4F5_9BACT</name>
<keyword evidence="6 12" id="KW-0813">Transport</keyword>
<dbReference type="PANTHER" id="PTHR11995">
    <property type="entry name" value="NADH DEHYDROGENASE"/>
    <property type="match status" value="1"/>
</dbReference>
<keyword evidence="12 13" id="KW-0411">Iron-sulfur</keyword>
<sequence length="173" mass="19346">MSNEIIKGPGWILTKLEWLINWGRKRSPWPLPYGTACCGIEMMAALASGYDMARFGAERPSFSPRQADVLIEAGTITKKMVPILRRIYDQMAEPKWVIAMGACACTGGVFRTYSTLQGIDQVIPVDVYVPGCPPRPEGLIYALMKIIEKIEKDHPLYNKAKEFERSERGCACS</sequence>
<evidence type="ECO:0000256" key="13">
    <source>
        <dbReference type="RuleBase" id="RU004464"/>
    </source>
</evidence>
<dbReference type="STRING" id="1156395.DBT_1936"/>
<keyword evidence="12 15" id="KW-0830">Ubiquinone</keyword>
<evidence type="ECO:0000256" key="9">
    <source>
        <dbReference type="ARBA" id="ARBA00023027"/>
    </source>
</evidence>
<feature type="domain" description="NADH:ubiquinone oxidoreductase-like 20kDa subunit" evidence="14">
    <location>
        <begin position="37"/>
        <end position="146"/>
    </location>
</feature>
<keyword evidence="8 12" id="KW-1278">Translocase</keyword>
<feature type="binding site" evidence="12">
    <location>
        <position position="37"/>
    </location>
    <ligand>
        <name>[4Fe-4S] cluster</name>
        <dbReference type="ChEBI" id="CHEBI:49883"/>
    </ligand>
</feature>
<dbReference type="GO" id="GO:0008137">
    <property type="term" value="F:NADH dehydrogenase (ubiquinone) activity"/>
    <property type="evidence" value="ECO:0007669"/>
    <property type="project" value="InterPro"/>
</dbReference>
<dbReference type="SUPFAM" id="SSF56770">
    <property type="entry name" value="HydA/Nqo6-like"/>
    <property type="match status" value="1"/>
</dbReference>
<dbReference type="InterPro" id="IPR006137">
    <property type="entry name" value="NADH_UbQ_OxRdtase-like_20kDa"/>
</dbReference>
<dbReference type="GO" id="GO:0048038">
    <property type="term" value="F:quinone binding"/>
    <property type="evidence" value="ECO:0007669"/>
    <property type="project" value="UniProtKB-KW"/>
</dbReference>
<evidence type="ECO:0000256" key="1">
    <source>
        <dbReference type="ARBA" id="ARBA00004515"/>
    </source>
</evidence>
<evidence type="ECO:0000256" key="2">
    <source>
        <dbReference type="ARBA" id="ARBA00006408"/>
    </source>
</evidence>
<comment type="subunit">
    <text evidence="10">NDH-1 is composed of about 13 different subunits. Subunits NuoBCD, E, F, and G constitute the peripheral sector of the complex.</text>
</comment>
<keyword evidence="12 13" id="KW-0408">Iron</keyword>
<dbReference type="AlphaFoldDB" id="A0A1B9F4F5"/>
<keyword evidence="7 12" id="KW-0874">Quinone</keyword>
<comment type="similarity">
    <text evidence="4 12 13">Belongs to the complex I 20 kDa subunit family.</text>
</comment>
<dbReference type="InterPro" id="IPR006138">
    <property type="entry name" value="NADH_UQ_OxRdtase_20Kd_su"/>
</dbReference>
<keyword evidence="9 12" id="KW-0520">NAD</keyword>
<evidence type="ECO:0000259" key="14">
    <source>
        <dbReference type="Pfam" id="PF01058"/>
    </source>
</evidence>
<feature type="binding site" evidence="12">
    <location>
        <position position="38"/>
    </location>
    <ligand>
        <name>[4Fe-4S] cluster</name>
        <dbReference type="ChEBI" id="CHEBI:49883"/>
    </ligand>
</feature>
<reference evidence="15 16" key="1">
    <citation type="submission" date="2016-06" db="EMBL/GenBank/DDBJ databases">
        <title>Respiratory ammonification of nitrate coupled to the oxidation of elemental sulfur in deep-sea autotrophic thermophilic bacteria.</title>
        <authorList>
            <person name="Slobodkina G.B."/>
            <person name="Mardanov A.V."/>
            <person name="Ravin N.V."/>
            <person name="Frolova A.A."/>
            <person name="Viryasiv M.B."/>
            <person name="Chernyh N.A."/>
            <person name="Bonch-Osmolovskaya E.A."/>
            <person name="Slobodkin A.I."/>
        </authorList>
    </citation>
    <scope>NUCLEOTIDE SEQUENCE [LARGE SCALE GENOMIC DNA]</scope>
    <source>
        <strain evidence="15 16">S69</strain>
    </source>
</reference>
<comment type="similarity">
    <text evidence="5">In the C-terminal section; belongs to the complex I 49 kDa subunit family.</text>
</comment>
<comment type="similarity">
    <text evidence="2">In the N-terminal section; belongs to the complex I 20 kDa subunit family.</text>
</comment>
<evidence type="ECO:0000256" key="7">
    <source>
        <dbReference type="ARBA" id="ARBA00022719"/>
    </source>
</evidence>
<evidence type="ECO:0000256" key="3">
    <source>
        <dbReference type="ARBA" id="ARBA00008265"/>
    </source>
</evidence>
<keyword evidence="16" id="KW-1185">Reference proteome</keyword>
<evidence type="ECO:0000256" key="12">
    <source>
        <dbReference type="HAMAP-Rule" id="MF_01356"/>
    </source>
</evidence>
<feature type="binding site" evidence="12">
    <location>
        <position position="132"/>
    </location>
    <ligand>
        <name>[4Fe-4S] cluster</name>
        <dbReference type="ChEBI" id="CHEBI:49883"/>
    </ligand>
</feature>
<protein>
    <recommendedName>
        <fullName evidence="12">NADH-quinone oxidoreductase subunit B</fullName>
        <ecNumber evidence="12">7.1.1.-</ecNumber>
    </recommendedName>
    <alternativeName>
        <fullName evidence="12">NADH dehydrogenase I subunit B</fullName>
    </alternativeName>
    <alternativeName>
        <fullName evidence="12">NDH-1 subunit B</fullName>
    </alternativeName>
</protein>